<dbReference type="EMBL" id="JACHFR010000001">
    <property type="protein sequence ID" value="MBB5218237.1"/>
    <property type="molecule type" value="Genomic_DNA"/>
</dbReference>
<gene>
    <name evidence="3" type="ORF">DYE49_06165</name>
    <name evidence="2" type="ORF">HNP77_000581</name>
</gene>
<evidence type="ECO:0008006" key="6">
    <source>
        <dbReference type="Google" id="ProtNLM"/>
    </source>
</evidence>
<organism evidence="2 4">
    <name type="scientific">Treponema rectale</name>
    <dbReference type="NCBI Taxonomy" id="744512"/>
    <lineage>
        <taxon>Bacteria</taxon>
        <taxon>Pseudomonadati</taxon>
        <taxon>Spirochaetota</taxon>
        <taxon>Spirochaetia</taxon>
        <taxon>Spirochaetales</taxon>
        <taxon>Treponemataceae</taxon>
        <taxon>Treponema</taxon>
    </lineage>
</organism>
<reference evidence="2 4" key="2">
    <citation type="submission" date="2020-08" db="EMBL/GenBank/DDBJ databases">
        <title>Genomic Encyclopedia of Type Strains, Phase IV (KMG-IV): sequencing the most valuable type-strain genomes for metagenomic binning, comparative biology and taxonomic classification.</title>
        <authorList>
            <person name="Goeker M."/>
        </authorList>
    </citation>
    <scope>NUCLEOTIDE SEQUENCE [LARGE SCALE GENOMIC DNA]</scope>
    <source>
        <strain evidence="2 4">DSM 103679</strain>
    </source>
</reference>
<dbReference type="Proteomes" id="UP000578697">
    <property type="component" value="Unassembled WGS sequence"/>
</dbReference>
<proteinExistence type="predicted"/>
<feature type="chain" id="PRO_5036240763" description="DUF1735 domain-containing protein" evidence="1">
    <location>
        <begin position="22"/>
        <end position="191"/>
    </location>
</feature>
<keyword evidence="4" id="KW-1185">Reference proteome</keyword>
<sequence length="191" mass="20732">MKKIFGLLTAAVLFAGSFAFTGCDEVADELSGPENTWCELPVYVVSSKENGGDPDLYLDIIYCPEDYTGTTGDSNLDKNITLPAGITILAHAAVKIESLGMNAGSYTYKTFPIDAVDSDSNENSTYTFAGTKTKFTAIYWAKKELRDSDTQLALPKAPAAMSNTKTGYTELTDLTNFNWKTLLANYLLNGL</sequence>
<dbReference type="RefSeq" id="WP_184651661.1">
    <property type="nucleotide sequence ID" value="NZ_JACHFR010000001.1"/>
</dbReference>
<name>A0A840S984_9SPIR</name>
<evidence type="ECO:0000256" key="1">
    <source>
        <dbReference type="SAM" id="SignalP"/>
    </source>
</evidence>
<dbReference type="Proteomes" id="UP000593591">
    <property type="component" value="Chromosome"/>
</dbReference>
<evidence type="ECO:0000313" key="4">
    <source>
        <dbReference type="Proteomes" id="UP000578697"/>
    </source>
</evidence>
<dbReference type="AlphaFoldDB" id="A0A840S984"/>
<dbReference type="EMBL" id="CP031517">
    <property type="protein sequence ID" value="QOS40060.1"/>
    <property type="molecule type" value="Genomic_DNA"/>
</dbReference>
<evidence type="ECO:0000313" key="2">
    <source>
        <dbReference type="EMBL" id="MBB5218237.1"/>
    </source>
</evidence>
<dbReference type="PROSITE" id="PS51257">
    <property type="entry name" value="PROKAR_LIPOPROTEIN"/>
    <property type="match status" value="1"/>
</dbReference>
<reference evidence="3 5" key="1">
    <citation type="submission" date="2018-08" db="EMBL/GenBank/DDBJ databases">
        <title>The first complete genome of Treponema rectale (CHPAT), a commensal spirochete of the bovine rectum.</title>
        <authorList>
            <person name="Staton G.J."/>
            <person name="Clegg S.R."/>
            <person name="Carter S.D."/>
            <person name="Radford A.D."/>
            <person name="Darby A."/>
            <person name="Hall N."/>
            <person name="Birtles R.J."/>
            <person name="Evans N.J."/>
        </authorList>
    </citation>
    <scope>NUCLEOTIDE SEQUENCE [LARGE SCALE GENOMIC DNA]</scope>
    <source>
        <strain evidence="3 5">CHPA</strain>
    </source>
</reference>
<feature type="signal peptide" evidence="1">
    <location>
        <begin position="1"/>
        <end position="21"/>
    </location>
</feature>
<accession>A0A840S984</accession>
<protein>
    <recommendedName>
        <fullName evidence="6">DUF1735 domain-containing protein</fullName>
    </recommendedName>
</protein>
<evidence type="ECO:0000313" key="5">
    <source>
        <dbReference type="Proteomes" id="UP000593591"/>
    </source>
</evidence>
<dbReference type="KEGG" id="trc:DYE49_06165"/>
<keyword evidence="1" id="KW-0732">Signal</keyword>
<evidence type="ECO:0000313" key="3">
    <source>
        <dbReference type="EMBL" id="QOS40060.1"/>
    </source>
</evidence>